<dbReference type="Proteomes" id="UP000199350">
    <property type="component" value="Chromosome I"/>
</dbReference>
<sequence length="81" mass="8918">MTWSHWLELIFAKQLRTVPRVTRVVVGDTRLVYYEPQDQTPASGAKAEWVQTSLFQGGFEGIGLDEAVRGAIDGAVAKLGQ</sequence>
<keyword evidence="2" id="KW-1185">Reference proteome</keyword>
<protein>
    <submittedName>
        <fullName evidence="1">Uncharacterized protein</fullName>
    </submittedName>
</protein>
<dbReference type="EMBL" id="LT629700">
    <property type="protein sequence ID" value="SDL99246.1"/>
    <property type="molecule type" value="Genomic_DNA"/>
</dbReference>
<evidence type="ECO:0000313" key="2">
    <source>
        <dbReference type="Proteomes" id="UP000199350"/>
    </source>
</evidence>
<accession>A0A1G9PK77</accession>
<organism evidence="1 2">
    <name type="scientific">Corynebacterium mycetoides</name>
    <dbReference type="NCBI Taxonomy" id="38302"/>
    <lineage>
        <taxon>Bacteria</taxon>
        <taxon>Bacillati</taxon>
        <taxon>Actinomycetota</taxon>
        <taxon>Actinomycetes</taxon>
        <taxon>Mycobacteriales</taxon>
        <taxon>Corynebacteriaceae</taxon>
        <taxon>Corynebacterium</taxon>
    </lineage>
</organism>
<reference evidence="2" key="1">
    <citation type="submission" date="2016-10" db="EMBL/GenBank/DDBJ databases">
        <authorList>
            <person name="Varghese N."/>
            <person name="Submissions S."/>
        </authorList>
    </citation>
    <scope>NUCLEOTIDE SEQUENCE [LARGE SCALE GENOMIC DNA]</scope>
    <source>
        <strain evidence="2">DSM 20632</strain>
    </source>
</reference>
<proteinExistence type="predicted"/>
<gene>
    <name evidence="1" type="ORF">SAMN04488535_1493</name>
</gene>
<evidence type="ECO:0000313" key="1">
    <source>
        <dbReference type="EMBL" id="SDL99246.1"/>
    </source>
</evidence>
<dbReference type="AlphaFoldDB" id="A0A1G9PK77"/>
<name>A0A1G9PK77_9CORY</name>